<reference evidence="2" key="1">
    <citation type="journal article" date="2010" name="Nat. Biotechnol.">
        <title>Draft genome sequence of the oilseed species Ricinus communis.</title>
        <authorList>
            <person name="Chan A.P."/>
            <person name="Crabtree J."/>
            <person name="Zhao Q."/>
            <person name="Lorenzi H."/>
            <person name="Orvis J."/>
            <person name="Puiu D."/>
            <person name="Melake-Berhan A."/>
            <person name="Jones K.M."/>
            <person name="Redman J."/>
            <person name="Chen G."/>
            <person name="Cahoon E.B."/>
            <person name="Gedil M."/>
            <person name="Stanke M."/>
            <person name="Haas B.J."/>
            <person name="Wortman J.R."/>
            <person name="Fraser-Liggett C.M."/>
            <person name="Ravel J."/>
            <person name="Rabinowicz P.D."/>
        </authorList>
    </citation>
    <scope>NUCLEOTIDE SEQUENCE [LARGE SCALE GENOMIC DNA]</scope>
    <source>
        <strain evidence="2">cv. Hale</strain>
    </source>
</reference>
<sequence>MDYGPTINGVPNNIGVNGDRADTSTDVGGGGECILKGRGGRCDDEGCKVKACVRGRGGVDDAACVVGSGGCAVVGGRYVVVGGGCTVVGGDGINIVDQRLLASIFLLAMESPLGCKGYMEHDSA</sequence>
<proteinExistence type="predicted"/>
<keyword evidence="2" id="KW-1185">Reference proteome</keyword>
<name>B9T1H1_RICCO</name>
<dbReference type="EMBL" id="EQ974341">
    <property type="protein sequence ID" value="EEF30292.1"/>
    <property type="molecule type" value="Genomic_DNA"/>
</dbReference>
<organism evidence="1 2">
    <name type="scientific">Ricinus communis</name>
    <name type="common">Castor bean</name>
    <dbReference type="NCBI Taxonomy" id="3988"/>
    <lineage>
        <taxon>Eukaryota</taxon>
        <taxon>Viridiplantae</taxon>
        <taxon>Streptophyta</taxon>
        <taxon>Embryophyta</taxon>
        <taxon>Tracheophyta</taxon>
        <taxon>Spermatophyta</taxon>
        <taxon>Magnoliopsida</taxon>
        <taxon>eudicotyledons</taxon>
        <taxon>Gunneridae</taxon>
        <taxon>Pentapetalae</taxon>
        <taxon>rosids</taxon>
        <taxon>fabids</taxon>
        <taxon>Malpighiales</taxon>
        <taxon>Euphorbiaceae</taxon>
        <taxon>Acalyphoideae</taxon>
        <taxon>Acalypheae</taxon>
        <taxon>Ricinus</taxon>
    </lineage>
</organism>
<evidence type="ECO:0000313" key="1">
    <source>
        <dbReference type="EMBL" id="EEF30292.1"/>
    </source>
</evidence>
<dbReference type="InParanoid" id="B9T1H1"/>
<gene>
    <name evidence="1" type="ORF">RCOM_0530110</name>
</gene>
<dbReference type="Proteomes" id="UP000008311">
    <property type="component" value="Unassembled WGS sequence"/>
</dbReference>
<evidence type="ECO:0000313" key="2">
    <source>
        <dbReference type="Proteomes" id="UP000008311"/>
    </source>
</evidence>
<protein>
    <submittedName>
        <fullName evidence="1">Uncharacterized protein</fullName>
    </submittedName>
</protein>
<accession>B9T1H1</accession>
<dbReference type="AlphaFoldDB" id="B9T1H1"/>